<dbReference type="InterPro" id="IPR047984">
    <property type="entry name" value="XylE-like"/>
</dbReference>
<dbReference type="GO" id="GO:0005886">
    <property type="term" value="C:plasma membrane"/>
    <property type="evidence" value="ECO:0007669"/>
    <property type="project" value="UniProtKB-SubCell"/>
</dbReference>
<dbReference type="PROSITE" id="PS50850">
    <property type="entry name" value="MFS"/>
    <property type="match status" value="1"/>
</dbReference>
<feature type="transmembrane region" description="Helical" evidence="10">
    <location>
        <begin position="263"/>
        <end position="286"/>
    </location>
</feature>
<dbReference type="InterPro" id="IPR005829">
    <property type="entry name" value="Sugar_transporter_CS"/>
</dbReference>
<evidence type="ECO:0000313" key="13">
    <source>
        <dbReference type="Proteomes" id="UP000536685"/>
    </source>
</evidence>
<dbReference type="NCBIfam" id="TIGR00879">
    <property type="entry name" value="SP"/>
    <property type="match status" value="1"/>
</dbReference>
<sequence>MPDTTTPRTSFKVIALAVAGAVGGFLFGFDSSVVNGAVDAVQGQFDLSASLTGFAVASALLGCAVGAYLAGRIADRWGRIPAMIVGAVLFLASALGCGFAFGVWDLVLWRLVGGLGIGIASVIAPAYIAEISPKHMRGRLASLQQLAITVGIFAALLSDALFANAAGGASGEFWFGLEAWRWMFLAGALPAVVYGVIAFLLPESPRFLVLKERDDEVRGIFARLWPGDDVERAIREMRDAIQADALGSQKGALRGPALGLKPIVWIGIILSVFQQFVGINVIFYYSTTLWKSVGFQESDSFTISVITSVTNIAVTFVAIALVDRVGRRPILLFGSAGMAISLATMSVAFSQADIVDGAPSLPGAWGPVALVAANVFVVSFGASWGPVVWVLLGEIFPTKIRARALGIAAAAQWIANFVITVTFPPLAAFSLIFTYGMYALFAALSFVFVLRFVPETNGMSLEEANTLLPPKNSAKA</sequence>
<evidence type="ECO:0000256" key="7">
    <source>
        <dbReference type="ARBA" id="ARBA00022989"/>
    </source>
</evidence>
<gene>
    <name evidence="12" type="ORF">HD599_002021</name>
</gene>
<dbReference type="EMBL" id="JACHMJ010000001">
    <property type="protein sequence ID" value="MBB5843698.1"/>
    <property type="molecule type" value="Genomic_DNA"/>
</dbReference>
<dbReference type="InterPro" id="IPR050814">
    <property type="entry name" value="Myo-inositol_Transporter"/>
</dbReference>
<feature type="transmembrane region" description="Helical" evidence="10">
    <location>
        <begin position="12"/>
        <end position="29"/>
    </location>
</feature>
<dbReference type="SUPFAM" id="SSF103473">
    <property type="entry name" value="MFS general substrate transporter"/>
    <property type="match status" value="1"/>
</dbReference>
<dbReference type="InterPro" id="IPR005828">
    <property type="entry name" value="MFS_sugar_transport-like"/>
</dbReference>
<evidence type="ECO:0000256" key="2">
    <source>
        <dbReference type="ARBA" id="ARBA00010992"/>
    </source>
</evidence>
<keyword evidence="8 10" id="KW-0472">Membrane</keyword>
<organism evidence="12 13">
    <name type="scientific">Conyzicola lurida</name>
    <dbReference type="NCBI Taxonomy" id="1172621"/>
    <lineage>
        <taxon>Bacteria</taxon>
        <taxon>Bacillati</taxon>
        <taxon>Actinomycetota</taxon>
        <taxon>Actinomycetes</taxon>
        <taxon>Micrococcales</taxon>
        <taxon>Microbacteriaceae</taxon>
        <taxon>Conyzicola</taxon>
    </lineage>
</organism>
<dbReference type="PROSITE" id="PS00216">
    <property type="entry name" value="SUGAR_TRANSPORT_1"/>
    <property type="match status" value="1"/>
</dbReference>
<dbReference type="RefSeq" id="WP_184236894.1">
    <property type="nucleotide sequence ID" value="NZ_JACHMJ010000001.1"/>
</dbReference>
<dbReference type="InterPro" id="IPR036259">
    <property type="entry name" value="MFS_trans_sf"/>
</dbReference>
<dbReference type="InterPro" id="IPR003663">
    <property type="entry name" value="Sugar/inositol_transpt"/>
</dbReference>
<dbReference type="GO" id="GO:0022857">
    <property type="term" value="F:transmembrane transporter activity"/>
    <property type="evidence" value="ECO:0007669"/>
    <property type="project" value="InterPro"/>
</dbReference>
<comment type="subcellular location">
    <subcellularLocation>
        <location evidence="1">Cell membrane</location>
        <topology evidence="1">Multi-pass membrane protein</topology>
    </subcellularLocation>
</comment>
<reference evidence="12 13" key="1">
    <citation type="submission" date="2020-08" db="EMBL/GenBank/DDBJ databases">
        <title>Sequencing the genomes of 1000 actinobacteria strains.</title>
        <authorList>
            <person name="Klenk H.-P."/>
        </authorList>
    </citation>
    <scope>NUCLEOTIDE SEQUENCE [LARGE SCALE GENOMIC DNA]</scope>
    <source>
        <strain evidence="12 13">DSM 105784</strain>
    </source>
</reference>
<feature type="transmembrane region" description="Helical" evidence="10">
    <location>
        <begin position="404"/>
        <end position="426"/>
    </location>
</feature>
<dbReference type="PANTHER" id="PTHR48020">
    <property type="entry name" value="PROTON MYO-INOSITOL COTRANSPORTER"/>
    <property type="match status" value="1"/>
</dbReference>
<evidence type="ECO:0000256" key="4">
    <source>
        <dbReference type="ARBA" id="ARBA00022475"/>
    </source>
</evidence>
<evidence type="ECO:0000256" key="5">
    <source>
        <dbReference type="ARBA" id="ARBA00022597"/>
    </source>
</evidence>
<feature type="transmembrane region" description="Helical" evidence="10">
    <location>
        <begin position="107"/>
        <end position="128"/>
    </location>
</feature>
<keyword evidence="6 10" id="KW-0812">Transmembrane</keyword>
<dbReference type="CDD" id="cd17359">
    <property type="entry name" value="MFS_XylE_like"/>
    <property type="match status" value="1"/>
</dbReference>
<name>A0A841AMY4_9MICO</name>
<feature type="transmembrane region" description="Helical" evidence="10">
    <location>
        <begin position="49"/>
        <end position="70"/>
    </location>
</feature>
<evidence type="ECO:0000259" key="11">
    <source>
        <dbReference type="PROSITE" id="PS50850"/>
    </source>
</evidence>
<feature type="transmembrane region" description="Helical" evidence="10">
    <location>
        <begin position="82"/>
        <end position="101"/>
    </location>
</feature>
<keyword evidence="4" id="KW-1003">Cell membrane</keyword>
<evidence type="ECO:0000256" key="6">
    <source>
        <dbReference type="ARBA" id="ARBA00022692"/>
    </source>
</evidence>
<dbReference type="PANTHER" id="PTHR48020:SF12">
    <property type="entry name" value="PROTON MYO-INOSITOL COTRANSPORTER"/>
    <property type="match status" value="1"/>
</dbReference>
<evidence type="ECO:0000313" key="12">
    <source>
        <dbReference type="EMBL" id="MBB5843698.1"/>
    </source>
</evidence>
<evidence type="ECO:0000256" key="10">
    <source>
        <dbReference type="SAM" id="Phobius"/>
    </source>
</evidence>
<dbReference type="PRINTS" id="PR00171">
    <property type="entry name" value="SUGRTRNSPORT"/>
</dbReference>
<proteinExistence type="inferred from homology"/>
<dbReference type="InterPro" id="IPR020846">
    <property type="entry name" value="MFS_dom"/>
</dbReference>
<keyword evidence="7 10" id="KW-1133">Transmembrane helix</keyword>
<keyword evidence="5" id="KW-0762">Sugar transport</keyword>
<feature type="transmembrane region" description="Helical" evidence="10">
    <location>
        <begin position="432"/>
        <end position="453"/>
    </location>
</feature>
<dbReference type="Gene3D" id="1.20.1250.20">
    <property type="entry name" value="MFS general substrate transporter like domains"/>
    <property type="match status" value="2"/>
</dbReference>
<comment type="caution">
    <text evidence="12">The sequence shown here is derived from an EMBL/GenBank/DDBJ whole genome shotgun (WGS) entry which is preliminary data.</text>
</comment>
<evidence type="ECO:0000256" key="8">
    <source>
        <dbReference type="ARBA" id="ARBA00023136"/>
    </source>
</evidence>
<feature type="transmembrane region" description="Helical" evidence="10">
    <location>
        <begin position="301"/>
        <end position="322"/>
    </location>
</feature>
<dbReference type="AlphaFoldDB" id="A0A841AMY4"/>
<accession>A0A841AMY4</accession>
<protein>
    <submittedName>
        <fullName evidence="12">SP family sugar:H+ symporter-like MFS transporter</fullName>
    </submittedName>
</protein>
<feature type="transmembrane region" description="Helical" evidence="10">
    <location>
        <begin position="329"/>
        <end position="349"/>
    </location>
</feature>
<dbReference type="Pfam" id="PF00083">
    <property type="entry name" value="Sugar_tr"/>
    <property type="match status" value="1"/>
</dbReference>
<feature type="domain" description="Major facilitator superfamily (MFS) profile" evidence="11">
    <location>
        <begin position="16"/>
        <end position="457"/>
    </location>
</feature>
<dbReference type="Proteomes" id="UP000536685">
    <property type="component" value="Unassembled WGS sequence"/>
</dbReference>
<feature type="transmembrane region" description="Helical" evidence="10">
    <location>
        <begin position="140"/>
        <end position="162"/>
    </location>
</feature>
<dbReference type="PROSITE" id="PS00217">
    <property type="entry name" value="SUGAR_TRANSPORT_2"/>
    <property type="match status" value="1"/>
</dbReference>
<feature type="transmembrane region" description="Helical" evidence="10">
    <location>
        <begin position="369"/>
        <end position="392"/>
    </location>
</feature>
<comment type="similarity">
    <text evidence="2 9">Belongs to the major facilitator superfamily. Sugar transporter (TC 2.A.1.1) family.</text>
</comment>
<evidence type="ECO:0000256" key="1">
    <source>
        <dbReference type="ARBA" id="ARBA00004651"/>
    </source>
</evidence>
<evidence type="ECO:0000256" key="9">
    <source>
        <dbReference type="RuleBase" id="RU003346"/>
    </source>
</evidence>
<keyword evidence="13" id="KW-1185">Reference proteome</keyword>
<evidence type="ECO:0000256" key="3">
    <source>
        <dbReference type="ARBA" id="ARBA00022448"/>
    </source>
</evidence>
<dbReference type="FunFam" id="1.20.1250.20:FF:000122">
    <property type="entry name" value="D-xylose transporter XylE"/>
    <property type="match status" value="1"/>
</dbReference>
<keyword evidence="3 9" id="KW-0813">Transport</keyword>
<feature type="transmembrane region" description="Helical" evidence="10">
    <location>
        <begin position="182"/>
        <end position="201"/>
    </location>
</feature>